<reference evidence="3" key="1">
    <citation type="submission" date="2023-07" db="EMBL/GenBank/DDBJ databases">
        <title>Sequencing the genomes of 1000 actinobacteria strains.</title>
        <authorList>
            <person name="Klenk H.-P."/>
        </authorList>
    </citation>
    <scope>NUCLEOTIDE SEQUENCE</scope>
    <source>
        <strain evidence="3">DSM 13988</strain>
    </source>
</reference>
<dbReference type="AlphaFoldDB" id="A0AAE3YFB2"/>
<dbReference type="Pfam" id="PF11255">
    <property type="entry name" value="DUF3054"/>
    <property type="match status" value="1"/>
</dbReference>
<sequence>MSHQNAERTTAHPGTQQDAATTAPRESDPRRGQQQPTPAQRSKRDSDARRSTPAAQAVLDAALVVAFAVVGRASHSESLDPAGVLTTAWPFLAGLGLGWLAVRAWRHPHRLAPQGLIVWVVTVAAGMGLRVGTGGGFAVAFLVVASLFLALTILGGRAALGAATRRR</sequence>
<comment type="caution">
    <text evidence="3">The sequence shown here is derived from an EMBL/GenBank/DDBJ whole genome shotgun (WGS) entry which is preliminary data.</text>
</comment>
<feature type="compositionally biased region" description="Basic and acidic residues" evidence="1">
    <location>
        <begin position="1"/>
        <end position="10"/>
    </location>
</feature>
<feature type="compositionally biased region" description="Polar residues" evidence="1">
    <location>
        <begin position="11"/>
        <end position="20"/>
    </location>
</feature>
<evidence type="ECO:0000313" key="4">
    <source>
        <dbReference type="Proteomes" id="UP001247307"/>
    </source>
</evidence>
<dbReference type="InterPro" id="IPR021414">
    <property type="entry name" value="DUF3054"/>
</dbReference>
<dbReference type="EMBL" id="JAVDUI010000001">
    <property type="protein sequence ID" value="MDR6891094.1"/>
    <property type="molecule type" value="Genomic_DNA"/>
</dbReference>
<evidence type="ECO:0000256" key="2">
    <source>
        <dbReference type="SAM" id="Phobius"/>
    </source>
</evidence>
<gene>
    <name evidence="3" type="ORF">J2S35_000034</name>
</gene>
<name>A0AAE3YFB2_9MICC</name>
<feature type="transmembrane region" description="Helical" evidence="2">
    <location>
        <begin position="51"/>
        <end position="70"/>
    </location>
</feature>
<keyword evidence="4" id="KW-1185">Reference proteome</keyword>
<feature type="transmembrane region" description="Helical" evidence="2">
    <location>
        <begin position="82"/>
        <end position="102"/>
    </location>
</feature>
<evidence type="ECO:0000256" key="1">
    <source>
        <dbReference type="SAM" id="MobiDB-lite"/>
    </source>
</evidence>
<dbReference type="Proteomes" id="UP001247307">
    <property type="component" value="Unassembled WGS sequence"/>
</dbReference>
<keyword evidence="2" id="KW-0812">Transmembrane</keyword>
<evidence type="ECO:0000313" key="3">
    <source>
        <dbReference type="EMBL" id="MDR6891094.1"/>
    </source>
</evidence>
<organism evidence="3 4">
    <name type="scientific">Falsarthrobacter nasiphocae</name>
    <dbReference type="NCBI Taxonomy" id="189863"/>
    <lineage>
        <taxon>Bacteria</taxon>
        <taxon>Bacillati</taxon>
        <taxon>Actinomycetota</taxon>
        <taxon>Actinomycetes</taxon>
        <taxon>Micrococcales</taxon>
        <taxon>Micrococcaceae</taxon>
        <taxon>Falsarthrobacter</taxon>
    </lineage>
</organism>
<proteinExistence type="predicted"/>
<feature type="transmembrane region" description="Helical" evidence="2">
    <location>
        <begin position="114"/>
        <end position="131"/>
    </location>
</feature>
<protein>
    <submittedName>
        <fullName evidence="3">Peptidoglycan/LPS O-acetylase OafA/YrhL</fullName>
    </submittedName>
</protein>
<dbReference type="RefSeq" id="WP_309848493.1">
    <property type="nucleotide sequence ID" value="NZ_BAAAIU010000004.1"/>
</dbReference>
<keyword evidence="2" id="KW-1133">Transmembrane helix</keyword>
<accession>A0AAE3YFB2</accession>
<feature type="region of interest" description="Disordered" evidence="1">
    <location>
        <begin position="1"/>
        <end position="52"/>
    </location>
</feature>
<feature type="transmembrane region" description="Helical" evidence="2">
    <location>
        <begin position="137"/>
        <end position="160"/>
    </location>
</feature>
<keyword evidence="2" id="KW-0472">Membrane</keyword>